<gene>
    <name evidence="1" type="ORF">LTS18_014616</name>
</gene>
<reference evidence="1" key="1">
    <citation type="submission" date="2024-09" db="EMBL/GenBank/DDBJ databases">
        <title>Black Yeasts Isolated from many extreme environments.</title>
        <authorList>
            <person name="Coleine C."/>
            <person name="Stajich J.E."/>
            <person name="Selbmann L."/>
        </authorList>
    </citation>
    <scope>NUCLEOTIDE SEQUENCE</scope>
    <source>
        <strain evidence="1">CCFEE 5737</strain>
    </source>
</reference>
<feature type="non-terminal residue" evidence="1">
    <location>
        <position position="1"/>
    </location>
</feature>
<name>A0ACC3D8G5_9PEZI</name>
<dbReference type="EMBL" id="JAWDJW010006805">
    <property type="protein sequence ID" value="KAK3063552.1"/>
    <property type="molecule type" value="Genomic_DNA"/>
</dbReference>
<proteinExistence type="predicted"/>
<sequence length="86" mass="9439">LADRWSREQEELPASKRARFEVDYISLADPDSLEELETVDEGKGAVLSGAIKMQPLEDSQEGEDCGLGGGRGPVRLIDNIILKPRT</sequence>
<evidence type="ECO:0000313" key="2">
    <source>
        <dbReference type="Proteomes" id="UP001186974"/>
    </source>
</evidence>
<comment type="caution">
    <text evidence="1">The sequence shown here is derived from an EMBL/GenBank/DDBJ whole genome shotgun (WGS) entry which is preliminary data.</text>
</comment>
<keyword evidence="2" id="KW-1185">Reference proteome</keyword>
<protein>
    <submittedName>
        <fullName evidence="1">Uncharacterized protein</fullName>
    </submittedName>
</protein>
<dbReference type="Proteomes" id="UP001186974">
    <property type="component" value="Unassembled WGS sequence"/>
</dbReference>
<accession>A0ACC3D8G5</accession>
<organism evidence="1 2">
    <name type="scientific">Coniosporium uncinatum</name>
    <dbReference type="NCBI Taxonomy" id="93489"/>
    <lineage>
        <taxon>Eukaryota</taxon>
        <taxon>Fungi</taxon>
        <taxon>Dikarya</taxon>
        <taxon>Ascomycota</taxon>
        <taxon>Pezizomycotina</taxon>
        <taxon>Dothideomycetes</taxon>
        <taxon>Dothideomycetes incertae sedis</taxon>
        <taxon>Coniosporium</taxon>
    </lineage>
</organism>
<evidence type="ECO:0000313" key="1">
    <source>
        <dbReference type="EMBL" id="KAK3063552.1"/>
    </source>
</evidence>